<evidence type="ECO:0000313" key="2">
    <source>
        <dbReference type="EMBL" id="OJA13007.1"/>
    </source>
</evidence>
<protein>
    <submittedName>
        <fullName evidence="2">Uncharacterized protein</fullName>
    </submittedName>
</protein>
<keyword evidence="3" id="KW-1185">Reference proteome</keyword>
<dbReference type="OrthoDB" id="2534923at2759"/>
<organism evidence="2 3">
    <name type="scientific">Rhizopogon vesiculosus</name>
    <dbReference type="NCBI Taxonomy" id="180088"/>
    <lineage>
        <taxon>Eukaryota</taxon>
        <taxon>Fungi</taxon>
        <taxon>Dikarya</taxon>
        <taxon>Basidiomycota</taxon>
        <taxon>Agaricomycotina</taxon>
        <taxon>Agaricomycetes</taxon>
        <taxon>Agaricomycetidae</taxon>
        <taxon>Boletales</taxon>
        <taxon>Suillineae</taxon>
        <taxon>Rhizopogonaceae</taxon>
        <taxon>Rhizopogon</taxon>
    </lineage>
</organism>
<feature type="compositionally biased region" description="Polar residues" evidence="1">
    <location>
        <begin position="37"/>
        <end position="48"/>
    </location>
</feature>
<feature type="region of interest" description="Disordered" evidence="1">
    <location>
        <begin position="773"/>
        <end position="795"/>
    </location>
</feature>
<gene>
    <name evidence="2" type="ORF">AZE42_03512</name>
</gene>
<proteinExistence type="predicted"/>
<name>A0A1J8PX18_9AGAM</name>
<feature type="region of interest" description="Disordered" evidence="1">
    <location>
        <begin position="739"/>
        <end position="761"/>
    </location>
</feature>
<feature type="compositionally biased region" description="Polar residues" evidence="1">
    <location>
        <begin position="749"/>
        <end position="759"/>
    </location>
</feature>
<feature type="region of interest" description="Disordered" evidence="1">
    <location>
        <begin position="37"/>
        <end position="71"/>
    </location>
</feature>
<feature type="compositionally biased region" description="Basic and acidic residues" evidence="1">
    <location>
        <begin position="782"/>
        <end position="795"/>
    </location>
</feature>
<evidence type="ECO:0000256" key="1">
    <source>
        <dbReference type="SAM" id="MobiDB-lite"/>
    </source>
</evidence>
<feature type="compositionally biased region" description="Polar residues" evidence="1">
    <location>
        <begin position="208"/>
        <end position="217"/>
    </location>
</feature>
<dbReference type="Proteomes" id="UP000183567">
    <property type="component" value="Unassembled WGS sequence"/>
</dbReference>
<feature type="region of interest" description="Disordered" evidence="1">
    <location>
        <begin position="515"/>
        <end position="547"/>
    </location>
</feature>
<reference evidence="2 3" key="1">
    <citation type="submission" date="2016-03" db="EMBL/GenBank/DDBJ databases">
        <title>Comparative genomics of the ectomycorrhizal sister species Rhizopogon vinicolor and Rhizopogon vesiculosus (Basidiomycota: Boletales) reveals a divergence of the mating type B locus.</title>
        <authorList>
            <person name="Mujic A.B."/>
            <person name="Kuo A."/>
            <person name="Tritt A."/>
            <person name="Lipzen A."/>
            <person name="Chen C."/>
            <person name="Johnson J."/>
            <person name="Sharma A."/>
            <person name="Barry K."/>
            <person name="Grigoriev I.V."/>
            <person name="Spatafora J.W."/>
        </authorList>
    </citation>
    <scope>NUCLEOTIDE SEQUENCE [LARGE SCALE GENOMIC DNA]</scope>
    <source>
        <strain evidence="2 3">AM-OR11-056</strain>
    </source>
</reference>
<dbReference type="AlphaFoldDB" id="A0A1J8PX18"/>
<feature type="region of interest" description="Disordered" evidence="1">
    <location>
        <begin position="95"/>
        <end position="129"/>
    </location>
</feature>
<evidence type="ECO:0000313" key="3">
    <source>
        <dbReference type="Proteomes" id="UP000183567"/>
    </source>
</evidence>
<feature type="region of interest" description="Disordered" evidence="1">
    <location>
        <begin position="399"/>
        <end position="424"/>
    </location>
</feature>
<feature type="compositionally biased region" description="Low complexity" evidence="1">
    <location>
        <begin position="408"/>
        <end position="420"/>
    </location>
</feature>
<feature type="compositionally biased region" description="Polar residues" evidence="1">
    <location>
        <begin position="263"/>
        <end position="281"/>
    </location>
</feature>
<feature type="compositionally biased region" description="Polar residues" evidence="1">
    <location>
        <begin position="528"/>
        <end position="547"/>
    </location>
</feature>
<accession>A0A1J8PX18</accession>
<feature type="region of interest" description="Disordered" evidence="1">
    <location>
        <begin position="138"/>
        <end position="157"/>
    </location>
</feature>
<feature type="region of interest" description="Disordered" evidence="1">
    <location>
        <begin position="180"/>
        <end position="224"/>
    </location>
</feature>
<feature type="compositionally biased region" description="Basic residues" evidence="1">
    <location>
        <begin position="56"/>
        <end position="65"/>
    </location>
</feature>
<sequence>MMSYSSLNNGSTSASALLTQGHFPLFTVPVPQQPVSARSFPSSSTSNVGPHPFKAPAHKHAHHLHSIPPREKSTRTLIIDHMLWVHGRTRFTQARAELGMTDRTGGPSSSNYRYRERPESYDEEDEVLSDGENVELLKAREGGPGHPHNDDEDNRRQKQDLTLARSLRLRAIGLEKVVTSMLDQPPPVHPILDDDPTTPPTSPKRPESFQSPQSPQRMSHPHTLPNGVRLRLALGTVINDLFARQAPPPPYRHHHHPPPIFVSNGSDQASSSGLTPGNSPAIQKASPMSGSSISSASGAIGSLPPSVLLLSQVSAAALPQSILLPRDDFRAPTSPMQAPNMVQSRVQSHNRRTQFMPNSRVYAMYMQGADPSTANSPPGLRCPRHLHTGCEICVAAKHSSKAPGGSGRARAPPAATGSRSFGDWEDGSGDFGRSMGGSGGGIAGWQDGPGIGSGLAQPGVEGSVLRRKSRWFMADADGEQSGAGAGNTRLSELIPRFLRLSALVAKELGQELGDDEYDSDWQRERSNADMSAQSPTSPRSSNFSRRSQIFEAPPLRPSREWYMLFAGLLARATLEGYLTGGWWGLEAVECLLSVGLGVSDDGFSQVDLPDDADSAFEWFEPDDLPTLKEAARIMFPALRTARNGMPIQREGAEAEFEAEMDERLRRFYTIPSLTPDLSTHMEDLAWHYPAEPVERSALRFCEAIAKWRGKPELETYKKKQSKDAAVSGGSTMTIETLVHSNPPSPTMGGLSTQASSRSQKPAIEKYFIVPPSFAGRNKRRRSIDEGESSNKRVHG</sequence>
<feature type="region of interest" description="Disordered" evidence="1">
    <location>
        <begin position="245"/>
        <end position="296"/>
    </location>
</feature>
<feature type="compositionally biased region" description="Low complexity" evidence="1">
    <location>
        <begin position="285"/>
        <end position="296"/>
    </location>
</feature>
<dbReference type="EMBL" id="LVVM01004394">
    <property type="protein sequence ID" value="OJA13007.1"/>
    <property type="molecule type" value="Genomic_DNA"/>
</dbReference>
<comment type="caution">
    <text evidence="2">The sequence shown here is derived from an EMBL/GenBank/DDBJ whole genome shotgun (WGS) entry which is preliminary data.</text>
</comment>